<dbReference type="AlphaFoldDB" id="A0A397VV77"/>
<keyword evidence="2" id="KW-1185">Reference proteome</keyword>
<dbReference type="Proteomes" id="UP000266673">
    <property type="component" value="Unassembled WGS sequence"/>
</dbReference>
<dbReference type="OrthoDB" id="2447531at2759"/>
<comment type="caution">
    <text evidence="1">The sequence shown here is derived from an EMBL/GenBank/DDBJ whole genome shotgun (WGS) entry which is preliminary data.</text>
</comment>
<protein>
    <submittedName>
        <fullName evidence="1">Uncharacterized protein</fullName>
    </submittedName>
</protein>
<sequence length="186" mass="21464">MLALLTAKSENEINELFDKIEKSKKWQVNWVSFYRQKWVIASLNKCMSQIDKETWILLPSNTNVAEPAHALSNRRGKNLKLIGHKLDQEKFIAINIHQKYNVSSHGQDKGLVSRNVLSIKRKVITVDSETSSENDDKKSQTINTLEYQERQLVLKEHALALRECEAKIHSIELVNLEKEQKLKSAN</sequence>
<dbReference type="EMBL" id="QKWP01000135">
    <property type="protein sequence ID" value="RIB26454.1"/>
    <property type="molecule type" value="Genomic_DNA"/>
</dbReference>
<organism evidence="1 2">
    <name type="scientific">Gigaspora rosea</name>
    <dbReference type="NCBI Taxonomy" id="44941"/>
    <lineage>
        <taxon>Eukaryota</taxon>
        <taxon>Fungi</taxon>
        <taxon>Fungi incertae sedis</taxon>
        <taxon>Mucoromycota</taxon>
        <taxon>Glomeromycotina</taxon>
        <taxon>Glomeromycetes</taxon>
        <taxon>Diversisporales</taxon>
        <taxon>Gigasporaceae</taxon>
        <taxon>Gigaspora</taxon>
    </lineage>
</organism>
<evidence type="ECO:0000313" key="2">
    <source>
        <dbReference type="Proteomes" id="UP000266673"/>
    </source>
</evidence>
<accession>A0A397VV77</accession>
<evidence type="ECO:0000313" key="1">
    <source>
        <dbReference type="EMBL" id="RIB26454.1"/>
    </source>
</evidence>
<gene>
    <name evidence="1" type="ORF">C2G38_2240742</name>
</gene>
<reference evidence="1 2" key="1">
    <citation type="submission" date="2018-06" db="EMBL/GenBank/DDBJ databases">
        <title>Comparative genomics reveals the genomic features of Rhizophagus irregularis, R. cerebriforme, R. diaphanum and Gigaspora rosea, and their symbiotic lifestyle signature.</title>
        <authorList>
            <person name="Morin E."/>
            <person name="San Clemente H."/>
            <person name="Chen E.C.H."/>
            <person name="De La Providencia I."/>
            <person name="Hainaut M."/>
            <person name="Kuo A."/>
            <person name="Kohler A."/>
            <person name="Murat C."/>
            <person name="Tang N."/>
            <person name="Roy S."/>
            <person name="Loubradou J."/>
            <person name="Henrissat B."/>
            <person name="Grigoriev I.V."/>
            <person name="Corradi N."/>
            <person name="Roux C."/>
            <person name="Martin F.M."/>
        </authorList>
    </citation>
    <scope>NUCLEOTIDE SEQUENCE [LARGE SCALE GENOMIC DNA]</scope>
    <source>
        <strain evidence="1 2">DAOM 194757</strain>
    </source>
</reference>
<proteinExistence type="predicted"/>
<name>A0A397VV77_9GLOM</name>